<feature type="domain" description="CBS" evidence="11">
    <location>
        <begin position="229"/>
        <end position="285"/>
    </location>
</feature>
<dbReference type="SUPFAM" id="SSF161093">
    <property type="entry name" value="MgtE membrane domain-like"/>
    <property type="match status" value="1"/>
</dbReference>
<feature type="transmembrane region" description="Helical" evidence="9">
    <location>
        <begin position="338"/>
        <end position="364"/>
    </location>
</feature>
<dbReference type="CDD" id="cd04606">
    <property type="entry name" value="CBS_pair_Mg_transporter"/>
    <property type="match status" value="1"/>
</dbReference>
<evidence type="ECO:0000256" key="10">
    <source>
        <dbReference type="SAM" id="MobiDB-lite"/>
    </source>
</evidence>
<keyword evidence="9" id="KW-0479">Metal-binding</keyword>
<gene>
    <name evidence="12" type="primary">mgtE</name>
    <name evidence="12" type="ORF">GDR74_11315</name>
</gene>
<dbReference type="KEGG" id="mico:GDR74_11315"/>
<dbReference type="Pfam" id="PF03448">
    <property type="entry name" value="MgtE_N"/>
    <property type="match status" value="1"/>
</dbReference>
<evidence type="ECO:0000256" key="9">
    <source>
        <dbReference type="RuleBase" id="RU362011"/>
    </source>
</evidence>
<accession>A0A5P9JYD9</accession>
<keyword evidence="9" id="KW-1003">Cell membrane</keyword>
<keyword evidence="4 9" id="KW-0812">Transmembrane</keyword>
<evidence type="ECO:0000256" key="8">
    <source>
        <dbReference type="PROSITE-ProRule" id="PRU00703"/>
    </source>
</evidence>
<keyword evidence="5 9" id="KW-0460">Magnesium</keyword>
<dbReference type="SUPFAM" id="SSF158791">
    <property type="entry name" value="MgtE N-terminal domain-like"/>
    <property type="match status" value="1"/>
</dbReference>
<dbReference type="GO" id="GO:0015095">
    <property type="term" value="F:magnesium ion transmembrane transporter activity"/>
    <property type="evidence" value="ECO:0007669"/>
    <property type="project" value="UniProtKB-UniRule"/>
</dbReference>
<comment type="function">
    <text evidence="9">Acts as a magnesium transporter.</text>
</comment>
<dbReference type="InterPro" id="IPR038076">
    <property type="entry name" value="MgtE_N_sf"/>
</dbReference>
<dbReference type="Pfam" id="PF00571">
    <property type="entry name" value="CBS"/>
    <property type="match status" value="1"/>
</dbReference>
<feature type="transmembrane region" description="Helical" evidence="9">
    <location>
        <begin position="385"/>
        <end position="409"/>
    </location>
</feature>
<evidence type="ECO:0000256" key="1">
    <source>
        <dbReference type="ARBA" id="ARBA00004141"/>
    </source>
</evidence>
<dbReference type="Pfam" id="PF01769">
    <property type="entry name" value="MgtE"/>
    <property type="match status" value="1"/>
</dbReference>
<dbReference type="Gene3D" id="3.10.580.10">
    <property type="entry name" value="CBS-domain"/>
    <property type="match status" value="1"/>
</dbReference>
<dbReference type="InterPro" id="IPR006667">
    <property type="entry name" value="SLC41_membr_dom"/>
</dbReference>
<keyword evidence="6 9" id="KW-1133">Transmembrane helix</keyword>
<dbReference type="InterPro" id="IPR006669">
    <property type="entry name" value="MgtE_transporter"/>
</dbReference>
<dbReference type="Gene3D" id="1.10.357.20">
    <property type="entry name" value="SLC41 divalent cation transporters, integral membrane domain"/>
    <property type="match status" value="1"/>
</dbReference>
<feature type="transmembrane region" description="Helical" evidence="9">
    <location>
        <begin position="415"/>
        <end position="438"/>
    </location>
</feature>
<comment type="subunit">
    <text evidence="9">Homodimer.</text>
</comment>
<comment type="subcellular location">
    <subcellularLocation>
        <location evidence="9">Cell membrane</location>
        <topology evidence="9">Multi-pass membrane protein</topology>
    </subcellularLocation>
    <subcellularLocation>
        <location evidence="1">Membrane</location>
        <topology evidence="1">Multi-pass membrane protein</topology>
    </subcellularLocation>
</comment>
<feature type="region of interest" description="Disordered" evidence="10">
    <location>
        <begin position="1"/>
        <end position="29"/>
    </location>
</feature>
<name>A0A5P9JYD9_9HYPH</name>
<dbReference type="SMART" id="SM00924">
    <property type="entry name" value="MgtE_N"/>
    <property type="match status" value="1"/>
</dbReference>
<evidence type="ECO:0000313" key="12">
    <source>
        <dbReference type="EMBL" id="QFU16768.1"/>
    </source>
</evidence>
<evidence type="ECO:0000313" key="13">
    <source>
        <dbReference type="Proteomes" id="UP000325614"/>
    </source>
</evidence>
<evidence type="ECO:0000256" key="3">
    <source>
        <dbReference type="ARBA" id="ARBA00022448"/>
    </source>
</evidence>
<dbReference type="NCBIfam" id="TIGR00400">
    <property type="entry name" value="mgtE"/>
    <property type="match status" value="1"/>
</dbReference>
<dbReference type="SUPFAM" id="SSF54631">
    <property type="entry name" value="CBS-domain pair"/>
    <property type="match status" value="1"/>
</dbReference>
<dbReference type="PANTHER" id="PTHR43773:SF1">
    <property type="entry name" value="MAGNESIUM TRANSPORTER MGTE"/>
    <property type="match status" value="1"/>
</dbReference>
<evidence type="ECO:0000256" key="6">
    <source>
        <dbReference type="ARBA" id="ARBA00022989"/>
    </source>
</evidence>
<dbReference type="RefSeq" id="WP_152586410.1">
    <property type="nucleotide sequence ID" value="NZ_CP045423.1"/>
</dbReference>
<dbReference type="Gene3D" id="1.25.60.10">
    <property type="entry name" value="MgtE N-terminal domain-like"/>
    <property type="match status" value="1"/>
</dbReference>
<keyword evidence="13" id="KW-1185">Reference proteome</keyword>
<organism evidence="12 13">
    <name type="scientific">Microvirga thermotolerans</name>
    <dbReference type="NCBI Taxonomy" id="2651334"/>
    <lineage>
        <taxon>Bacteria</taxon>
        <taxon>Pseudomonadati</taxon>
        <taxon>Pseudomonadota</taxon>
        <taxon>Alphaproteobacteria</taxon>
        <taxon>Hyphomicrobiales</taxon>
        <taxon>Methylobacteriaceae</taxon>
        <taxon>Microvirga</taxon>
    </lineage>
</organism>
<dbReference type="InterPro" id="IPR036739">
    <property type="entry name" value="SLC41_membr_dom_sf"/>
</dbReference>
<comment type="similarity">
    <text evidence="2 9">Belongs to the SLC41A transporter family.</text>
</comment>
<feature type="transmembrane region" description="Helical" evidence="9">
    <location>
        <begin position="450"/>
        <end position="473"/>
    </location>
</feature>
<protein>
    <recommendedName>
        <fullName evidence="9">Magnesium transporter MgtE</fullName>
    </recommendedName>
</protein>
<evidence type="ECO:0000256" key="4">
    <source>
        <dbReference type="ARBA" id="ARBA00022692"/>
    </source>
</evidence>
<dbReference type="InterPro" id="IPR046342">
    <property type="entry name" value="CBS_dom_sf"/>
</dbReference>
<keyword evidence="7 9" id="KW-0472">Membrane</keyword>
<keyword evidence="3 9" id="KW-0813">Transport</keyword>
<dbReference type="InterPro" id="IPR006668">
    <property type="entry name" value="Mg_transptr_MgtE_intracell_dom"/>
</dbReference>
<dbReference type="EMBL" id="CP045423">
    <property type="protein sequence ID" value="QFU16768.1"/>
    <property type="molecule type" value="Genomic_DNA"/>
</dbReference>
<feature type="transmembrane region" description="Helical" evidence="9">
    <location>
        <begin position="313"/>
        <end position="332"/>
    </location>
</feature>
<evidence type="ECO:0000256" key="2">
    <source>
        <dbReference type="ARBA" id="ARBA00009749"/>
    </source>
</evidence>
<evidence type="ECO:0000256" key="5">
    <source>
        <dbReference type="ARBA" id="ARBA00022842"/>
    </source>
</evidence>
<dbReference type="GO" id="GO:0005886">
    <property type="term" value="C:plasma membrane"/>
    <property type="evidence" value="ECO:0007669"/>
    <property type="project" value="UniProtKB-SubCell"/>
</dbReference>
<dbReference type="InterPro" id="IPR000644">
    <property type="entry name" value="CBS_dom"/>
</dbReference>
<dbReference type="AlphaFoldDB" id="A0A5P9JYD9"/>
<evidence type="ECO:0000256" key="7">
    <source>
        <dbReference type="ARBA" id="ARBA00023136"/>
    </source>
</evidence>
<sequence>MQDVENRTPPPSSPSGAATAPLSFRDGNQDIDPAFVDAVSEAIRAADAPRLQHLVEDFHESDLGDLLEALEPEDRPRLIELLGPAFDFAALTEVDDAVREEILEELETSTVAEGVRELDHDDAVYILEDLDEEDKAEILEQLPPVERVALQRALEYPEGSAGRRMQNELIAVPPFWTVGQTIDFMRETENLPDTFYEIFVIDPGGHLLGAVPLDKLLRSKRPVTIQSIMDDDPDRVRATDPQEDAARLFQRYNLVSAAVTDEAGRLVGVLMVDDIVDVLDEEADADIKQLGGVNSEEELSDTVWDIVKSRSTWLFVNLCTALLSASVINAFSGSLQKMVALAVLMPIVASMGGNAGTQTMTVAVRALATRELGRANAWRIIRREMVVGLLNGAAFALLLASVAVLWFGTANLGPVIGLAIVVTLVSAAFGGIVIPLALSRLGVDPAVSSGPLVTTITDVVGFFSFLGIATLWFGL</sequence>
<dbReference type="GO" id="GO:0046872">
    <property type="term" value="F:metal ion binding"/>
    <property type="evidence" value="ECO:0007669"/>
    <property type="project" value="UniProtKB-KW"/>
</dbReference>
<dbReference type="PANTHER" id="PTHR43773">
    <property type="entry name" value="MAGNESIUM TRANSPORTER MGTE"/>
    <property type="match status" value="1"/>
</dbReference>
<dbReference type="PROSITE" id="PS51371">
    <property type="entry name" value="CBS"/>
    <property type="match status" value="1"/>
</dbReference>
<evidence type="ECO:0000259" key="11">
    <source>
        <dbReference type="PROSITE" id="PS51371"/>
    </source>
</evidence>
<reference evidence="12 13" key="1">
    <citation type="submission" date="2019-10" db="EMBL/GenBank/DDBJ databases">
        <title>Isolation, Identification of Microvirga thermotolerans HR1, a novel thermophilic bacterium and Comparative Genomics of the genus Microvirga.</title>
        <authorList>
            <person name="Li J."/>
            <person name="Zhang W."/>
            <person name="Lin M."/>
            <person name="Wang J."/>
        </authorList>
    </citation>
    <scope>NUCLEOTIDE SEQUENCE [LARGE SCALE GENOMIC DNA]</scope>
    <source>
        <strain evidence="12 13">HR1</strain>
    </source>
</reference>
<dbReference type="SMART" id="SM00116">
    <property type="entry name" value="CBS"/>
    <property type="match status" value="2"/>
</dbReference>
<dbReference type="Proteomes" id="UP000325614">
    <property type="component" value="Chromosome"/>
</dbReference>
<keyword evidence="8" id="KW-0129">CBS domain</keyword>
<proteinExistence type="inferred from homology"/>